<evidence type="ECO:0000313" key="3">
    <source>
        <dbReference type="Proteomes" id="UP000677918"/>
    </source>
</evidence>
<dbReference type="Gene3D" id="3.20.20.150">
    <property type="entry name" value="Divalent-metal-dependent TIM barrel enzymes"/>
    <property type="match status" value="1"/>
</dbReference>
<protein>
    <recommendedName>
        <fullName evidence="1">Xylose isomerase-like TIM barrel domain-containing protein</fullName>
    </recommendedName>
</protein>
<dbReference type="PANTHER" id="PTHR12110">
    <property type="entry name" value="HYDROXYPYRUVATE ISOMERASE"/>
    <property type="match status" value="1"/>
</dbReference>
<evidence type="ECO:0000313" key="2">
    <source>
        <dbReference type="EMBL" id="GIQ69356.1"/>
    </source>
</evidence>
<dbReference type="PANTHER" id="PTHR12110:SF41">
    <property type="entry name" value="INOSOSE DEHYDRATASE"/>
    <property type="match status" value="1"/>
</dbReference>
<comment type="caution">
    <text evidence="2">The sequence shown here is derived from an EMBL/GenBank/DDBJ whole genome shotgun (WGS) entry which is preliminary data.</text>
</comment>
<feature type="domain" description="Xylose isomerase-like TIM barrel" evidence="1">
    <location>
        <begin position="44"/>
        <end position="264"/>
    </location>
</feature>
<dbReference type="RefSeq" id="WP_213412160.1">
    <property type="nucleotide sequence ID" value="NZ_BOVK01000027.1"/>
</dbReference>
<sequence length="271" mass="30868">MSLSPLRYSYQMTLWGNRYKEGMQYLRGTIVQGIEVGSAILMRYERDAAAWISLTEQFGLRTSAVYEFGHFDNWPKRREIYLHHDRVAKLLEKADVPLAILGPGLRFRKQRTTEDNERLLRMIAEIAKRYEAHGVRMAIHPHWGHCIFAQEDIHLVMSHTHPTVGLVPDLGHLAEAGADIMAVLQTYLNRIPCIHLKDYVTQPAAPSGPHQRRLRFCEMGYGIANIVQVVSYLQQAGFPGWLTLEAEEDILSTPEAATEDMLQYVSRLGVG</sequence>
<evidence type="ECO:0000259" key="1">
    <source>
        <dbReference type="Pfam" id="PF01261"/>
    </source>
</evidence>
<dbReference type="Proteomes" id="UP000677918">
    <property type="component" value="Unassembled WGS sequence"/>
</dbReference>
<name>A0A8J4H4C5_9BACL</name>
<reference evidence="2" key="1">
    <citation type="submission" date="2021-04" db="EMBL/GenBank/DDBJ databases">
        <title>Draft genome sequence of Xylanibacillus composti strain K13.</title>
        <authorList>
            <person name="Uke A."/>
            <person name="Chhe C."/>
            <person name="Baramee S."/>
            <person name="Kosugi A."/>
        </authorList>
    </citation>
    <scope>NUCLEOTIDE SEQUENCE</scope>
    <source>
        <strain evidence="2">K13</strain>
    </source>
</reference>
<proteinExistence type="predicted"/>
<dbReference type="InterPro" id="IPR013022">
    <property type="entry name" value="Xyl_isomerase-like_TIM-brl"/>
</dbReference>
<organism evidence="2 3">
    <name type="scientific">Xylanibacillus composti</name>
    <dbReference type="NCBI Taxonomy" id="1572762"/>
    <lineage>
        <taxon>Bacteria</taxon>
        <taxon>Bacillati</taxon>
        <taxon>Bacillota</taxon>
        <taxon>Bacilli</taxon>
        <taxon>Bacillales</taxon>
        <taxon>Paenibacillaceae</taxon>
        <taxon>Xylanibacillus</taxon>
    </lineage>
</organism>
<dbReference type="AlphaFoldDB" id="A0A8J4H4C5"/>
<accession>A0A8J4H4C5</accession>
<keyword evidence="3" id="KW-1185">Reference proteome</keyword>
<dbReference type="InterPro" id="IPR036237">
    <property type="entry name" value="Xyl_isomerase-like_sf"/>
</dbReference>
<dbReference type="EMBL" id="BOVK01000027">
    <property type="protein sequence ID" value="GIQ69356.1"/>
    <property type="molecule type" value="Genomic_DNA"/>
</dbReference>
<dbReference type="SUPFAM" id="SSF51658">
    <property type="entry name" value="Xylose isomerase-like"/>
    <property type="match status" value="1"/>
</dbReference>
<gene>
    <name evidence="2" type="ORF">XYCOK13_21800</name>
</gene>
<dbReference type="InterPro" id="IPR050312">
    <property type="entry name" value="IolE/XylAMocC-like"/>
</dbReference>
<dbReference type="Pfam" id="PF01261">
    <property type="entry name" value="AP_endonuc_2"/>
    <property type="match status" value="1"/>
</dbReference>